<dbReference type="OrthoDB" id="9790390at2"/>
<comment type="similarity">
    <text evidence="1">Belongs to the thioredoxin family.</text>
</comment>
<dbReference type="RefSeq" id="WP_147646166.1">
    <property type="nucleotide sequence ID" value="NZ_CP042806.1"/>
</dbReference>
<dbReference type="PANTHER" id="PTHR45663">
    <property type="entry name" value="GEO12009P1"/>
    <property type="match status" value="1"/>
</dbReference>
<dbReference type="Gene3D" id="2.30.30.380">
    <property type="entry name" value="Zn-finger domain of Sec23/24"/>
    <property type="match status" value="1"/>
</dbReference>
<dbReference type="CDD" id="cd02947">
    <property type="entry name" value="TRX_family"/>
    <property type="match status" value="1"/>
</dbReference>
<dbReference type="PANTHER" id="PTHR45663:SF11">
    <property type="entry name" value="GEO12009P1"/>
    <property type="match status" value="1"/>
</dbReference>
<dbReference type="SUPFAM" id="SSF52833">
    <property type="entry name" value="Thioredoxin-like"/>
    <property type="match status" value="1"/>
</dbReference>
<keyword evidence="5" id="KW-0676">Redox-active center</keyword>
<dbReference type="Pfam" id="PF21352">
    <property type="entry name" value="Zn_ribbon_Thio2"/>
    <property type="match status" value="1"/>
</dbReference>
<dbReference type="FunFam" id="3.40.30.10:FF:000001">
    <property type="entry name" value="Thioredoxin"/>
    <property type="match status" value="1"/>
</dbReference>
<protein>
    <recommendedName>
        <fullName evidence="6">Thioredoxin</fullName>
    </recommendedName>
</protein>
<name>A0A5B9E8Q5_9BACT</name>
<dbReference type="KEGG" id="talb:FTW19_02475"/>
<dbReference type="Gene3D" id="3.40.30.10">
    <property type="entry name" value="Glutaredoxin"/>
    <property type="match status" value="1"/>
</dbReference>
<dbReference type="PROSITE" id="PS51352">
    <property type="entry name" value="THIOREDOXIN_2"/>
    <property type="match status" value="1"/>
</dbReference>
<evidence type="ECO:0000313" key="8">
    <source>
        <dbReference type="EMBL" id="QEE26970.1"/>
    </source>
</evidence>
<evidence type="ECO:0000313" key="9">
    <source>
        <dbReference type="Proteomes" id="UP000321820"/>
    </source>
</evidence>
<evidence type="ECO:0000256" key="2">
    <source>
        <dbReference type="ARBA" id="ARBA00022448"/>
    </source>
</evidence>
<dbReference type="InterPro" id="IPR005746">
    <property type="entry name" value="Thioredoxin"/>
</dbReference>
<evidence type="ECO:0000259" key="7">
    <source>
        <dbReference type="PROSITE" id="PS51352"/>
    </source>
</evidence>
<evidence type="ECO:0000256" key="5">
    <source>
        <dbReference type="ARBA" id="ARBA00023284"/>
    </source>
</evidence>
<dbReference type="NCBIfam" id="TIGR01068">
    <property type="entry name" value="thioredoxin"/>
    <property type="match status" value="1"/>
</dbReference>
<keyword evidence="2" id="KW-0813">Transport</keyword>
<keyword evidence="4" id="KW-1015">Disulfide bond</keyword>
<feature type="domain" description="Thioredoxin" evidence="7">
    <location>
        <begin position="26"/>
        <end position="142"/>
    </location>
</feature>
<sequence length="144" mass="15676">MIHTCHHCGQKNRIPSKHLADIGRCGKCKAPLPPVSKPISVDAAEFDEIVQQSPVPILVDFWADWCGPCRMAAPYVAEVASAMAGEAVVLKVDTEANPQLSARYQVRGIPNFIVFRNGRVVAQQAGVVPAEQMMQWIRAAKANS</sequence>
<keyword evidence="9" id="KW-1185">Reference proteome</keyword>
<keyword evidence="3" id="KW-0249">Electron transport</keyword>
<evidence type="ECO:0000256" key="4">
    <source>
        <dbReference type="ARBA" id="ARBA00023157"/>
    </source>
</evidence>
<dbReference type="GO" id="GO:0015035">
    <property type="term" value="F:protein-disulfide reductase activity"/>
    <property type="evidence" value="ECO:0007669"/>
    <property type="project" value="UniProtKB-UniRule"/>
</dbReference>
<organism evidence="8 9">
    <name type="scientific">Terriglobus albidus</name>
    <dbReference type="NCBI Taxonomy" id="1592106"/>
    <lineage>
        <taxon>Bacteria</taxon>
        <taxon>Pseudomonadati</taxon>
        <taxon>Acidobacteriota</taxon>
        <taxon>Terriglobia</taxon>
        <taxon>Terriglobales</taxon>
        <taxon>Acidobacteriaceae</taxon>
        <taxon>Terriglobus</taxon>
    </lineage>
</organism>
<dbReference type="EMBL" id="CP042806">
    <property type="protein sequence ID" value="QEE26970.1"/>
    <property type="molecule type" value="Genomic_DNA"/>
</dbReference>
<evidence type="ECO:0000256" key="6">
    <source>
        <dbReference type="NCBIfam" id="TIGR01068"/>
    </source>
</evidence>
<accession>A0A5B9E8Q5</accession>
<dbReference type="AlphaFoldDB" id="A0A5B9E8Q5"/>
<dbReference type="InterPro" id="IPR036249">
    <property type="entry name" value="Thioredoxin-like_sf"/>
</dbReference>
<dbReference type="PRINTS" id="PR00421">
    <property type="entry name" value="THIOREDOXIN"/>
</dbReference>
<dbReference type="InterPro" id="IPR049299">
    <property type="entry name" value="Thio2_N"/>
</dbReference>
<dbReference type="InterPro" id="IPR013766">
    <property type="entry name" value="Thioredoxin_domain"/>
</dbReference>
<evidence type="ECO:0000256" key="3">
    <source>
        <dbReference type="ARBA" id="ARBA00022982"/>
    </source>
</evidence>
<dbReference type="GO" id="GO:0005737">
    <property type="term" value="C:cytoplasm"/>
    <property type="evidence" value="ECO:0007669"/>
    <property type="project" value="TreeGrafter"/>
</dbReference>
<gene>
    <name evidence="8" type="primary">trxC</name>
    <name evidence="8" type="ORF">FTW19_02475</name>
</gene>
<dbReference type="NCBIfam" id="NF008229">
    <property type="entry name" value="PRK10996.1"/>
    <property type="match status" value="1"/>
</dbReference>
<dbReference type="Pfam" id="PF00085">
    <property type="entry name" value="Thioredoxin"/>
    <property type="match status" value="1"/>
</dbReference>
<reference evidence="8 9" key="1">
    <citation type="submission" date="2019-08" db="EMBL/GenBank/DDBJ databases">
        <title>Complete genome sequence of Terriglobus albidus strain ORNL.</title>
        <authorList>
            <person name="Podar M."/>
        </authorList>
    </citation>
    <scope>NUCLEOTIDE SEQUENCE [LARGE SCALE GENOMIC DNA]</scope>
    <source>
        <strain evidence="8 9">ORNL</strain>
    </source>
</reference>
<dbReference type="Proteomes" id="UP000321820">
    <property type="component" value="Chromosome"/>
</dbReference>
<proteinExistence type="inferred from homology"/>
<evidence type="ECO:0000256" key="1">
    <source>
        <dbReference type="ARBA" id="ARBA00008987"/>
    </source>
</evidence>